<dbReference type="EMBL" id="CP137578">
    <property type="protein sequence ID" value="WOX28682.1"/>
    <property type="molecule type" value="Genomic_DNA"/>
</dbReference>
<dbReference type="EMBL" id="WEIA01000006">
    <property type="protein sequence ID" value="NLR21907.1"/>
    <property type="molecule type" value="Genomic_DNA"/>
</dbReference>
<protein>
    <recommendedName>
        <fullName evidence="6">Secreted protein</fullName>
    </recommendedName>
</protein>
<feature type="chain" id="PRO_5044460712" description="Secreted protein" evidence="1">
    <location>
        <begin position="29"/>
        <end position="68"/>
    </location>
</feature>
<evidence type="ECO:0000313" key="4">
    <source>
        <dbReference type="Proteomes" id="UP000646877"/>
    </source>
</evidence>
<name>A0A8I2KQM6_9GAMM</name>
<keyword evidence="5" id="KW-1185">Reference proteome</keyword>
<proteinExistence type="predicted"/>
<feature type="signal peptide" evidence="1">
    <location>
        <begin position="1"/>
        <end position="28"/>
    </location>
</feature>
<dbReference type="Proteomes" id="UP000646877">
    <property type="component" value="Unassembled WGS sequence"/>
</dbReference>
<evidence type="ECO:0000313" key="5">
    <source>
        <dbReference type="Proteomes" id="UP001304419"/>
    </source>
</evidence>
<dbReference type="AlphaFoldDB" id="A0A8I2KQM6"/>
<evidence type="ECO:0008006" key="6">
    <source>
        <dbReference type="Google" id="ProtNLM"/>
    </source>
</evidence>
<reference evidence="3 5" key="2">
    <citation type="submission" date="2023-10" db="EMBL/GenBank/DDBJ databases">
        <title>To unveil natural product biosynthetic capacity in Pseudoalteromonas.</title>
        <authorList>
            <person name="Wang J."/>
        </authorList>
    </citation>
    <scope>NUCLEOTIDE SEQUENCE [LARGE SCALE GENOMIC DNA]</scope>
    <source>
        <strain evidence="3 5">DSM 15914</strain>
    </source>
</reference>
<dbReference type="Proteomes" id="UP001304419">
    <property type="component" value="Chromosome 1"/>
</dbReference>
<evidence type="ECO:0000313" key="2">
    <source>
        <dbReference type="EMBL" id="NLR21907.1"/>
    </source>
</evidence>
<accession>A0A8I2KQM6</accession>
<sequence>MFSKINSTTMKSLFIGTVFFILWAPAKASEQPYYSNGANTTGTPNGEIITPSCPNFPKCWPEDNSTEE</sequence>
<keyword evidence="1" id="KW-0732">Signal</keyword>
<gene>
    <name evidence="2" type="ORF">F9Y85_11355</name>
    <name evidence="3" type="ORF">R5H13_19010</name>
</gene>
<organism evidence="2 4">
    <name type="scientific">Pseudoalteromonas maricaloris</name>
    <dbReference type="NCBI Taxonomy" id="184924"/>
    <lineage>
        <taxon>Bacteria</taxon>
        <taxon>Pseudomonadati</taxon>
        <taxon>Pseudomonadota</taxon>
        <taxon>Gammaproteobacteria</taxon>
        <taxon>Alteromonadales</taxon>
        <taxon>Pseudoalteromonadaceae</taxon>
        <taxon>Pseudoalteromonas</taxon>
    </lineage>
</organism>
<evidence type="ECO:0000313" key="3">
    <source>
        <dbReference type="EMBL" id="WOX28682.1"/>
    </source>
</evidence>
<evidence type="ECO:0000256" key="1">
    <source>
        <dbReference type="SAM" id="SignalP"/>
    </source>
</evidence>
<reference evidence="2" key="1">
    <citation type="submission" date="2019-10" db="EMBL/GenBank/DDBJ databases">
        <authorList>
            <person name="Paulsen S."/>
        </authorList>
    </citation>
    <scope>NUCLEOTIDE SEQUENCE</scope>
    <source>
        <strain evidence="2">LMG 19692</strain>
    </source>
</reference>
<dbReference type="RefSeq" id="WP_017218550.1">
    <property type="nucleotide sequence ID" value="NZ_CBCSDF010000013.1"/>
</dbReference>